<name>A0ABU7CNK7_9TELE</name>
<gene>
    <name evidence="1" type="ORF">CHARACLAT_004629</name>
</gene>
<sequence>MPQEQRGLRGVAGGAGLNDRALLHRPLLADPQNAGPATCVKNFCVVITLRSPAMRDGQRERVEAAVHTHQQDACSVSSRPEGALLSKCMPLHREDLTLTFLQITVAR</sequence>
<dbReference type="Proteomes" id="UP001352852">
    <property type="component" value="Unassembled WGS sequence"/>
</dbReference>
<dbReference type="EMBL" id="JAHUTJ010000214">
    <property type="protein sequence ID" value="MED6263445.1"/>
    <property type="molecule type" value="Genomic_DNA"/>
</dbReference>
<evidence type="ECO:0000313" key="1">
    <source>
        <dbReference type="EMBL" id="MED6263445.1"/>
    </source>
</evidence>
<accession>A0ABU7CNK7</accession>
<comment type="caution">
    <text evidence="1">The sequence shown here is derived from an EMBL/GenBank/DDBJ whole genome shotgun (WGS) entry which is preliminary data.</text>
</comment>
<protein>
    <submittedName>
        <fullName evidence="1">Uncharacterized protein</fullName>
    </submittedName>
</protein>
<reference evidence="1 2" key="1">
    <citation type="submission" date="2021-06" db="EMBL/GenBank/DDBJ databases">
        <authorList>
            <person name="Palmer J.M."/>
        </authorList>
    </citation>
    <scope>NUCLEOTIDE SEQUENCE [LARGE SCALE GENOMIC DNA]</scope>
    <source>
        <strain evidence="1 2">CL_MEX2019</strain>
        <tissue evidence="1">Muscle</tissue>
    </source>
</reference>
<proteinExistence type="predicted"/>
<keyword evidence="2" id="KW-1185">Reference proteome</keyword>
<organism evidence="1 2">
    <name type="scientific">Characodon lateralis</name>
    <dbReference type="NCBI Taxonomy" id="208331"/>
    <lineage>
        <taxon>Eukaryota</taxon>
        <taxon>Metazoa</taxon>
        <taxon>Chordata</taxon>
        <taxon>Craniata</taxon>
        <taxon>Vertebrata</taxon>
        <taxon>Euteleostomi</taxon>
        <taxon>Actinopterygii</taxon>
        <taxon>Neopterygii</taxon>
        <taxon>Teleostei</taxon>
        <taxon>Neoteleostei</taxon>
        <taxon>Acanthomorphata</taxon>
        <taxon>Ovalentaria</taxon>
        <taxon>Atherinomorphae</taxon>
        <taxon>Cyprinodontiformes</taxon>
        <taxon>Goodeidae</taxon>
        <taxon>Characodon</taxon>
    </lineage>
</organism>
<evidence type="ECO:0000313" key="2">
    <source>
        <dbReference type="Proteomes" id="UP001352852"/>
    </source>
</evidence>